<dbReference type="Gene3D" id="3.30.1950.10">
    <property type="entry name" value="wza like domain"/>
    <property type="match status" value="1"/>
</dbReference>
<name>A0ABZ0GTL7_9GAMM</name>
<dbReference type="PANTHER" id="PTHR33619">
    <property type="entry name" value="POLYSACCHARIDE EXPORT PROTEIN GFCE-RELATED"/>
    <property type="match status" value="1"/>
</dbReference>
<keyword evidence="5" id="KW-1185">Reference proteome</keyword>
<dbReference type="EMBL" id="CP136600">
    <property type="protein sequence ID" value="WOH39005.1"/>
    <property type="molecule type" value="Genomic_DNA"/>
</dbReference>
<dbReference type="PANTHER" id="PTHR33619:SF3">
    <property type="entry name" value="POLYSACCHARIDE EXPORT PROTEIN GFCE-RELATED"/>
    <property type="match status" value="1"/>
</dbReference>
<evidence type="ECO:0000313" key="5">
    <source>
        <dbReference type="Proteomes" id="UP001301442"/>
    </source>
</evidence>
<sequence>MYFFTAFTRNNTNRFNLATSKYLLHGLMLLLSLLLSIPTALANSDTKEQRLYRLDTGDVINISVFGEQELSKQILINNRGSINYPFLGELSVRGLTLQQIEEKITQGLKPDYLVNPNVSVAMVSYRPFFIEGQVKNSGAYAYQPGLTVAKAVVLAGGFTERASKDKLFVVKANDATHEEIRVTINTLVEPGDIITVKQSFF</sequence>
<dbReference type="Pfam" id="PF10531">
    <property type="entry name" value="SLBB"/>
    <property type="match status" value="1"/>
</dbReference>
<dbReference type="Gene3D" id="3.10.560.10">
    <property type="entry name" value="Outer membrane lipoprotein wza domain like"/>
    <property type="match status" value="1"/>
</dbReference>
<dbReference type="InterPro" id="IPR049712">
    <property type="entry name" value="Poly_export"/>
</dbReference>
<feature type="domain" description="Soluble ligand binding" evidence="3">
    <location>
        <begin position="128"/>
        <end position="171"/>
    </location>
</feature>
<dbReference type="InterPro" id="IPR003715">
    <property type="entry name" value="Poly_export_N"/>
</dbReference>
<evidence type="ECO:0000313" key="4">
    <source>
        <dbReference type="EMBL" id="WOH39005.1"/>
    </source>
</evidence>
<dbReference type="InterPro" id="IPR019554">
    <property type="entry name" value="Soluble_ligand-bd"/>
</dbReference>
<proteinExistence type="predicted"/>
<reference evidence="4 5" key="1">
    <citation type="submission" date="2023-09" db="EMBL/GenBank/DDBJ databases">
        <authorList>
            <person name="Qi X."/>
        </authorList>
    </citation>
    <scope>NUCLEOTIDE SEQUENCE [LARGE SCALE GENOMIC DNA]</scope>
    <source>
        <strain evidence="4 5">S1-1</strain>
    </source>
</reference>
<evidence type="ECO:0000259" key="3">
    <source>
        <dbReference type="Pfam" id="PF10531"/>
    </source>
</evidence>
<accession>A0ABZ0GTL7</accession>
<dbReference type="RefSeq" id="WP_348397771.1">
    <property type="nucleotide sequence ID" value="NZ_CP136600.1"/>
</dbReference>
<gene>
    <name evidence="4" type="ORF">RI844_07225</name>
</gene>
<protein>
    <submittedName>
        <fullName evidence="4">Polysaccharide biosynthesis/export family protein</fullName>
    </submittedName>
</protein>
<evidence type="ECO:0000256" key="1">
    <source>
        <dbReference type="ARBA" id="ARBA00022729"/>
    </source>
</evidence>
<feature type="domain" description="Polysaccharide export protein N-terminal" evidence="2">
    <location>
        <begin position="48"/>
        <end position="122"/>
    </location>
</feature>
<dbReference type="Pfam" id="PF02563">
    <property type="entry name" value="Poly_export"/>
    <property type="match status" value="1"/>
</dbReference>
<dbReference type="Proteomes" id="UP001301442">
    <property type="component" value="Chromosome"/>
</dbReference>
<evidence type="ECO:0000259" key="2">
    <source>
        <dbReference type="Pfam" id="PF02563"/>
    </source>
</evidence>
<keyword evidence="1" id="KW-0732">Signal</keyword>
<organism evidence="4 5">
    <name type="scientific">Thalassotalea fonticola</name>
    <dbReference type="NCBI Taxonomy" id="3065649"/>
    <lineage>
        <taxon>Bacteria</taxon>
        <taxon>Pseudomonadati</taxon>
        <taxon>Pseudomonadota</taxon>
        <taxon>Gammaproteobacteria</taxon>
        <taxon>Alteromonadales</taxon>
        <taxon>Colwelliaceae</taxon>
        <taxon>Thalassotalea</taxon>
    </lineage>
</organism>